<dbReference type="AlphaFoldDB" id="A0A2H0W7A6"/>
<name>A0A2H0W7A6_9BACT</name>
<dbReference type="EMBL" id="PEZW01000006">
    <property type="protein sequence ID" value="PIS07983.1"/>
    <property type="molecule type" value="Genomic_DNA"/>
</dbReference>
<proteinExistence type="predicted"/>
<sequence length="184" mass="20793">MSEKLGSIGTCFWVPTVRDYSDSNFFNPDMASNTCGIGIWRNDRFVWDFLPDNIDAPDVVVPGRAAWVWTLRWPMGTDEVIQSCGGATALEVDLSLVWRVIVAVQRGMALPELADGKMNVSFVRNLEGEARIIFYRWNNRVREWDVGALERDNYDIVPWEAGTRVISENAPRLTFSVSDKSVTA</sequence>
<evidence type="ECO:0000313" key="1">
    <source>
        <dbReference type="EMBL" id="PIS07983.1"/>
    </source>
</evidence>
<comment type="caution">
    <text evidence="1">The sequence shown here is derived from an EMBL/GenBank/DDBJ whole genome shotgun (WGS) entry which is preliminary data.</text>
</comment>
<gene>
    <name evidence="1" type="ORF">COT78_00680</name>
</gene>
<evidence type="ECO:0000313" key="2">
    <source>
        <dbReference type="Proteomes" id="UP000231382"/>
    </source>
</evidence>
<protein>
    <submittedName>
        <fullName evidence="1">Uncharacterized protein</fullName>
    </submittedName>
</protein>
<reference evidence="2" key="1">
    <citation type="submission" date="2017-09" db="EMBL/GenBank/DDBJ databases">
        <title>Depth-based differentiation of microbial function through sediment-hosted aquifers and enrichment of novel symbionts in the deep terrestrial subsurface.</title>
        <authorList>
            <person name="Probst A.J."/>
            <person name="Ladd B."/>
            <person name="Jarett J.K."/>
            <person name="Geller-Mcgrath D.E."/>
            <person name="Sieber C.M.K."/>
            <person name="Emerson J.B."/>
            <person name="Anantharaman K."/>
            <person name="Thomas B.C."/>
            <person name="Malmstrom R."/>
            <person name="Stieglmeier M."/>
            <person name="Klingl A."/>
            <person name="Woyke T."/>
            <person name="Ryan C.M."/>
            <person name="Banfield J.F."/>
        </authorList>
    </citation>
    <scope>NUCLEOTIDE SEQUENCE [LARGE SCALE GENOMIC DNA]</scope>
</reference>
<organism evidence="1 2">
    <name type="scientific">Candidatus Berkelbacteria bacterium CG10_big_fil_rev_8_21_14_0_10_43_13</name>
    <dbReference type="NCBI Taxonomy" id="1974514"/>
    <lineage>
        <taxon>Bacteria</taxon>
        <taxon>Candidatus Berkelbacteria</taxon>
    </lineage>
</organism>
<accession>A0A2H0W7A6</accession>
<dbReference type="Proteomes" id="UP000231382">
    <property type="component" value="Unassembled WGS sequence"/>
</dbReference>